<gene>
    <name evidence="3" type="ORF">AA0535_1877</name>
</gene>
<evidence type="ECO:0000313" key="3">
    <source>
        <dbReference type="EMBL" id="GBQ89759.1"/>
    </source>
</evidence>
<accession>A0ABQ0Q3K9</accession>
<evidence type="ECO:0000256" key="1">
    <source>
        <dbReference type="SAM" id="SignalP"/>
    </source>
</evidence>
<feature type="domain" description="ABC-type transport auxiliary lipoprotein component" evidence="2">
    <location>
        <begin position="46"/>
        <end position="199"/>
    </location>
</feature>
<dbReference type="Gene3D" id="3.40.50.10610">
    <property type="entry name" value="ABC-type transport auxiliary lipoprotein component"/>
    <property type="match status" value="1"/>
</dbReference>
<dbReference type="SUPFAM" id="SSF159594">
    <property type="entry name" value="XCC0632-like"/>
    <property type="match status" value="1"/>
</dbReference>
<feature type="signal peptide" evidence="1">
    <location>
        <begin position="1"/>
        <end position="36"/>
    </location>
</feature>
<evidence type="ECO:0000313" key="4">
    <source>
        <dbReference type="Proteomes" id="UP001062776"/>
    </source>
</evidence>
<evidence type="ECO:0000259" key="2">
    <source>
        <dbReference type="Pfam" id="PF03886"/>
    </source>
</evidence>
<comment type="caution">
    <text evidence="3">The sequence shown here is derived from an EMBL/GenBank/DDBJ whole genome shotgun (WGS) entry which is preliminary data.</text>
</comment>
<keyword evidence="4" id="KW-1185">Reference proteome</keyword>
<dbReference type="EMBL" id="BAPV01000014">
    <property type="protein sequence ID" value="GBQ89759.1"/>
    <property type="molecule type" value="Genomic_DNA"/>
</dbReference>
<dbReference type="Pfam" id="PF03886">
    <property type="entry name" value="ABC_trans_aux"/>
    <property type="match status" value="1"/>
</dbReference>
<proteinExistence type="predicted"/>
<dbReference type="InterPro" id="IPR005586">
    <property type="entry name" value="ABC_trans_aux"/>
</dbReference>
<sequence length="215" mass="22525">MKKLTPSRPRQGAFSGLRRPAAMLGLSLLMATGLTACGSDPDLYSIAPVPGPAQAGGPVTVEVRTPVVTASLDRDEIVRQDKNYKLDIAKGNAWSEPIGDMIGRVLTRDLALRLPGSTVFAQNDAVSTKPQAFVEVTITAFNADQQGNATLVGSLSVHGDKPGIGPNLTVPVQYQTHLDNKQADTLVAGLSTLTGQLADLAAQKIRALPVLPIAP</sequence>
<organism evidence="3 4">
    <name type="scientific">Asaia krungthepensis NRIC 0535</name>
    <dbReference type="NCBI Taxonomy" id="1307925"/>
    <lineage>
        <taxon>Bacteria</taxon>
        <taxon>Pseudomonadati</taxon>
        <taxon>Pseudomonadota</taxon>
        <taxon>Alphaproteobacteria</taxon>
        <taxon>Acetobacterales</taxon>
        <taxon>Acetobacteraceae</taxon>
        <taxon>Asaia</taxon>
    </lineage>
</organism>
<reference evidence="3" key="1">
    <citation type="submission" date="2013-04" db="EMBL/GenBank/DDBJ databases">
        <title>The genome sequencing project of 58 acetic acid bacteria.</title>
        <authorList>
            <person name="Okamoto-Kainuma A."/>
            <person name="Ishikawa M."/>
            <person name="Umino S."/>
            <person name="Koizumi Y."/>
            <person name="Shiwa Y."/>
            <person name="Yoshikawa H."/>
            <person name="Matsutani M."/>
            <person name="Matsushita K."/>
        </authorList>
    </citation>
    <scope>NUCLEOTIDE SEQUENCE</scope>
    <source>
        <strain evidence="3">NRIC 0535</strain>
    </source>
</reference>
<keyword evidence="1" id="KW-0732">Signal</keyword>
<protein>
    <recommendedName>
        <fullName evidence="2">ABC-type transport auxiliary lipoprotein component domain-containing protein</fullName>
    </recommendedName>
</protein>
<name>A0ABQ0Q3K9_9PROT</name>
<feature type="chain" id="PRO_5046027932" description="ABC-type transport auxiliary lipoprotein component domain-containing protein" evidence="1">
    <location>
        <begin position="37"/>
        <end position="215"/>
    </location>
</feature>
<dbReference type="Proteomes" id="UP001062776">
    <property type="component" value="Unassembled WGS sequence"/>
</dbReference>